<proteinExistence type="predicted"/>
<dbReference type="Pfam" id="PF02342">
    <property type="entry name" value="TerD"/>
    <property type="match status" value="1"/>
</dbReference>
<evidence type="ECO:0000259" key="1">
    <source>
        <dbReference type="Pfam" id="PF02342"/>
    </source>
</evidence>
<geneLocation type="plasmid" evidence="2 3">
    <name>pJCM12272</name>
</geneLocation>
<sequence>MTVDTLVAGQNCALSQRTVRFEVDGQNGGVAALLLDERGRATTPDHFVSTVHVVRPAGVTLAHTGAVDIRIAALDDEVARVLCIATDPPTHADLTCRLTGEADNIVFPIAAQIHPAMVCFELYRRDGRWKVRAVGQGYGGGLRELLGAHHLDLPLTAQLSAPAVPAAPPAPAASAAPAAAGALSAAPAASPMHAPIQPLGDSNPLERLAMIHEDAARITAALLTARNFAEDRRDTEMSAAVADPATRNTMASQDALAAAQRRHDELVARAQGDYQRDAAHLIAELAALDGELPTALAPWEAPSWNQAVRAPGNGIRVGTVTVSDVGALTVPFCVSAPLRRPIWLDSTESSAAAPVAASVVLRLLAAVTHAAPTLDIIDISGGLQPLWQPLAAHMPRPVVTAPSEVVARLQHLIEQADLATLRRQTGEATPAGGVLVISDFGYAMPEQTYSAVVRLINMAEGANVSLVFTGDPQWDTLAPTPILREIAEHCLHLPVDAFGASLCDPWTHTAWQFTPCALPIDQRVGQISAALAQTFR</sequence>
<dbReference type="RefSeq" id="WP_064915068.1">
    <property type="nucleotide sequence ID" value="NZ_AP022566.1"/>
</dbReference>
<gene>
    <name evidence="2" type="ORF">MALV_57270</name>
</gene>
<reference evidence="2 3" key="1">
    <citation type="journal article" date="2019" name="Emerg. Microbes Infect.">
        <title>Comprehensive subspecies identification of 175 nontuberculous mycobacteria species based on 7547 genomic profiles.</title>
        <authorList>
            <person name="Matsumoto Y."/>
            <person name="Kinjo T."/>
            <person name="Motooka D."/>
            <person name="Nabeya D."/>
            <person name="Jung N."/>
            <person name="Uechi K."/>
            <person name="Horii T."/>
            <person name="Iida T."/>
            <person name="Fujita J."/>
            <person name="Nakamura S."/>
        </authorList>
    </citation>
    <scope>NUCLEOTIDE SEQUENCE [LARGE SCALE GENOMIC DNA]</scope>
    <source>
        <strain evidence="2 3">JCM 12272</strain>
        <plasmid evidence="2">pJCM12272</plasmid>
    </source>
</reference>
<name>A0A6N4V4E2_9MYCO</name>
<dbReference type="Proteomes" id="UP000466906">
    <property type="component" value="Plasmid pJCM12272"/>
</dbReference>
<evidence type="ECO:0000313" key="3">
    <source>
        <dbReference type="Proteomes" id="UP000466906"/>
    </source>
</evidence>
<dbReference type="Gene3D" id="2.60.60.30">
    <property type="entry name" value="sav2460 like domains"/>
    <property type="match status" value="1"/>
</dbReference>
<dbReference type="AlphaFoldDB" id="A0A6N4V4E2"/>
<accession>A0A6N4V4E2</accession>
<feature type="domain" description="TerD" evidence="1">
    <location>
        <begin position="111"/>
        <end position="146"/>
    </location>
</feature>
<keyword evidence="3" id="KW-1185">Reference proteome</keyword>
<keyword evidence="2" id="KW-0614">Plasmid</keyword>
<dbReference type="KEGG" id="malv:MALV_57270"/>
<organism evidence="2 3">
    <name type="scientific">Mycolicibacterium alvei</name>
    <dbReference type="NCBI Taxonomy" id="67081"/>
    <lineage>
        <taxon>Bacteria</taxon>
        <taxon>Bacillati</taxon>
        <taxon>Actinomycetota</taxon>
        <taxon>Actinomycetes</taxon>
        <taxon>Mycobacteriales</taxon>
        <taxon>Mycobacteriaceae</taxon>
        <taxon>Mycolicibacterium</taxon>
    </lineage>
</organism>
<evidence type="ECO:0000313" key="2">
    <source>
        <dbReference type="EMBL" id="BBX30602.1"/>
    </source>
</evidence>
<dbReference type="EMBL" id="AP022566">
    <property type="protein sequence ID" value="BBX30602.1"/>
    <property type="molecule type" value="Genomic_DNA"/>
</dbReference>
<protein>
    <recommendedName>
        <fullName evidence="1">TerD domain-containing protein</fullName>
    </recommendedName>
</protein>
<dbReference type="InterPro" id="IPR003325">
    <property type="entry name" value="TerD"/>
</dbReference>